<dbReference type="EMBL" id="KB202163">
    <property type="protein sequence ID" value="ESO92053.1"/>
    <property type="molecule type" value="Genomic_DNA"/>
</dbReference>
<feature type="compositionally biased region" description="Polar residues" evidence="2">
    <location>
        <begin position="748"/>
        <end position="761"/>
    </location>
</feature>
<dbReference type="Pfam" id="PF00533">
    <property type="entry name" value="BRCT"/>
    <property type="match status" value="4"/>
</dbReference>
<feature type="region of interest" description="Disordered" evidence="2">
    <location>
        <begin position="739"/>
        <end position="775"/>
    </location>
</feature>
<dbReference type="SMART" id="SM00292">
    <property type="entry name" value="BRCT"/>
    <property type="match status" value="6"/>
</dbReference>
<dbReference type="GO" id="GO:0033314">
    <property type="term" value="P:mitotic DNA replication checkpoint signaling"/>
    <property type="evidence" value="ECO:0007669"/>
    <property type="project" value="TreeGrafter"/>
</dbReference>
<dbReference type="PANTHER" id="PTHR13561">
    <property type="entry name" value="DNA REPLICATION REGULATOR DPB11-RELATED"/>
    <property type="match status" value="1"/>
</dbReference>
<dbReference type="PROSITE" id="PS50172">
    <property type="entry name" value="BRCT"/>
    <property type="match status" value="6"/>
</dbReference>
<feature type="domain" description="BRCT" evidence="3">
    <location>
        <begin position="192"/>
        <end position="281"/>
    </location>
</feature>
<name>V3ZL14_LOTGI</name>
<dbReference type="CDD" id="cd17728">
    <property type="entry name" value="BRCT_TopBP1_rpt8"/>
    <property type="match status" value="1"/>
</dbReference>
<reference evidence="4 5" key="1">
    <citation type="journal article" date="2013" name="Nature">
        <title>Insights into bilaterian evolution from three spiralian genomes.</title>
        <authorList>
            <person name="Simakov O."/>
            <person name="Marletaz F."/>
            <person name="Cho S.J."/>
            <person name="Edsinger-Gonzales E."/>
            <person name="Havlak P."/>
            <person name="Hellsten U."/>
            <person name="Kuo D.H."/>
            <person name="Larsson T."/>
            <person name="Lv J."/>
            <person name="Arendt D."/>
            <person name="Savage R."/>
            <person name="Osoegawa K."/>
            <person name="de Jong P."/>
            <person name="Grimwood J."/>
            <person name="Chapman J.A."/>
            <person name="Shapiro H."/>
            <person name="Aerts A."/>
            <person name="Otillar R.P."/>
            <person name="Terry A.Y."/>
            <person name="Boore J.L."/>
            <person name="Grigoriev I.V."/>
            <person name="Lindberg D.R."/>
            <person name="Seaver E.C."/>
            <person name="Weisblat D.A."/>
            <person name="Putnam N.H."/>
            <person name="Rokhsar D.S."/>
        </authorList>
    </citation>
    <scope>NUCLEOTIDE SEQUENCE [LARGE SCALE GENOMIC DNA]</scope>
</reference>
<evidence type="ECO:0000259" key="3">
    <source>
        <dbReference type="PROSITE" id="PS50172"/>
    </source>
</evidence>
<dbReference type="GO" id="GO:0006270">
    <property type="term" value="P:DNA replication initiation"/>
    <property type="evidence" value="ECO:0007669"/>
    <property type="project" value="TreeGrafter"/>
</dbReference>
<dbReference type="Proteomes" id="UP000030746">
    <property type="component" value="Unassembled WGS sequence"/>
</dbReference>
<evidence type="ECO:0000313" key="5">
    <source>
        <dbReference type="Proteomes" id="UP000030746"/>
    </source>
</evidence>
<feature type="domain" description="BRCT" evidence="3">
    <location>
        <begin position="536"/>
        <end position="621"/>
    </location>
</feature>
<feature type="region of interest" description="Disordered" evidence="2">
    <location>
        <begin position="282"/>
        <end position="305"/>
    </location>
</feature>
<dbReference type="PANTHER" id="PTHR13561:SF20">
    <property type="entry name" value="DNA TOPOISOMERASE 2-BINDING PROTEIN 1"/>
    <property type="match status" value="1"/>
</dbReference>
<gene>
    <name evidence="4" type="ORF">LOTGIDRAFT_233309</name>
</gene>
<dbReference type="InterPro" id="IPR001357">
    <property type="entry name" value="BRCT_dom"/>
</dbReference>
<dbReference type="SUPFAM" id="SSF52113">
    <property type="entry name" value="BRCT domain"/>
    <property type="match status" value="6"/>
</dbReference>
<dbReference type="GO" id="GO:0007095">
    <property type="term" value="P:mitotic G2 DNA damage checkpoint signaling"/>
    <property type="evidence" value="ECO:0007669"/>
    <property type="project" value="TreeGrafter"/>
</dbReference>
<keyword evidence="5" id="KW-1185">Reference proteome</keyword>
<evidence type="ECO:0000313" key="4">
    <source>
        <dbReference type="EMBL" id="ESO92053.1"/>
    </source>
</evidence>
<keyword evidence="1" id="KW-0677">Repeat</keyword>
<organism evidence="4 5">
    <name type="scientific">Lottia gigantea</name>
    <name type="common">Giant owl limpet</name>
    <dbReference type="NCBI Taxonomy" id="225164"/>
    <lineage>
        <taxon>Eukaryota</taxon>
        <taxon>Metazoa</taxon>
        <taxon>Spiralia</taxon>
        <taxon>Lophotrochozoa</taxon>
        <taxon>Mollusca</taxon>
        <taxon>Gastropoda</taxon>
        <taxon>Patellogastropoda</taxon>
        <taxon>Lottioidea</taxon>
        <taxon>Lottiidae</taxon>
        <taxon>Lottia</taxon>
    </lineage>
</organism>
<dbReference type="FunFam" id="3.40.50.10190:FF:000020">
    <property type="entry name" value="DNA topoisomerase II binding protein 1"/>
    <property type="match status" value="1"/>
</dbReference>
<dbReference type="CDD" id="cd17727">
    <property type="entry name" value="BRCT_TopBP1_rpt6"/>
    <property type="match status" value="1"/>
</dbReference>
<dbReference type="Gene3D" id="3.40.50.10190">
    <property type="entry name" value="BRCT domain"/>
    <property type="match status" value="8"/>
</dbReference>
<dbReference type="CDD" id="cd17731">
    <property type="entry name" value="BRCT_TopBP1_rpt2_like"/>
    <property type="match status" value="1"/>
</dbReference>
<dbReference type="Pfam" id="PF12738">
    <property type="entry name" value="PTCB-BRCT"/>
    <property type="match status" value="1"/>
</dbReference>
<evidence type="ECO:0000256" key="2">
    <source>
        <dbReference type="SAM" id="MobiDB-lite"/>
    </source>
</evidence>
<dbReference type="RefSeq" id="XP_009057356.1">
    <property type="nucleotide sequence ID" value="XM_009059108.1"/>
</dbReference>
<feature type="domain" description="BRCT" evidence="3">
    <location>
        <begin position="118"/>
        <end position="170"/>
    </location>
</feature>
<feature type="domain" description="BRCT" evidence="3">
    <location>
        <begin position="904"/>
        <end position="995"/>
    </location>
</feature>
<dbReference type="InterPro" id="IPR049936">
    <property type="entry name" value="TopBP1_BRCT_8"/>
</dbReference>
<protein>
    <recommendedName>
        <fullName evidence="3">BRCT domain-containing protein</fullName>
    </recommendedName>
</protein>
<feature type="compositionally biased region" description="Basic and acidic residues" evidence="2">
    <location>
        <begin position="1115"/>
        <end position="1135"/>
    </location>
</feature>
<feature type="compositionally biased region" description="Basic and acidic residues" evidence="2">
    <location>
        <begin position="1196"/>
        <end position="1207"/>
    </location>
</feature>
<dbReference type="InterPro" id="IPR036420">
    <property type="entry name" value="BRCT_dom_sf"/>
</dbReference>
<proteinExistence type="predicted"/>
<feature type="compositionally biased region" description="Basic and acidic residues" evidence="2">
    <location>
        <begin position="1082"/>
        <end position="1107"/>
    </location>
</feature>
<dbReference type="Pfam" id="PF21298">
    <property type="entry name" value="TopBP1_BRCT0"/>
    <property type="match status" value="1"/>
</dbReference>
<dbReference type="CTD" id="20249221"/>
<feature type="compositionally biased region" description="Basic residues" evidence="2">
    <location>
        <begin position="1165"/>
        <end position="1176"/>
    </location>
</feature>
<feature type="compositionally biased region" description="Low complexity" evidence="2">
    <location>
        <begin position="1052"/>
        <end position="1062"/>
    </location>
</feature>
<dbReference type="KEGG" id="lgi:LOTGIDRAFT_233309"/>
<feature type="region of interest" description="Disordered" evidence="2">
    <location>
        <begin position="788"/>
        <end position="836"/>
    </location>
</feature>
<dbReference type="STRING" id="225164.V3ZL14"/>
<accession>V3ZL14</accession>
<evidence type="ECO:0000256" key="1">
    <source>
        <dbReference type="ARBA" id="ARBA00022737"/>
    </source>
</evidence>
<feature type="compositionally biased region" description="Basic residues" evidence="2">
    <location>
        <begin position="1072"/>
        <end position="1081"/>
    </location>
</feature>
<feature type="region of interest" description="Disordered" evidence="2">
    <location>
        <begin position="496"/>
        <end position="516"/>
    </location>
</feature>
<feature type="domain" description="BRCT" evidence="3">
    <location>
        <begin position="628"/>
        <end position="723"/>
    </location>
</feature>
<dbReference type="FunFam" id="3.40.50.10190:FF:000010">
    <property type="entry name" value="DNA topoisomerase II binding protein 1"/>
    <property type="match status" value="1"/>
</dbReference>
<feature type="region of interest" description="Disordered" evidence="2">
    <location>
        <begin position="1003"/>
        <end position="1147"/>
    </location>
</feature>
<feature type="region of interest" description="Disordered" evidence="2">
    <location>
        <begin position="1278"/>
        <end position="1315"/>
    </location>
</feature>
<dbReference type="InterPro" id="IPR049542">
    <property type="entry name" value="TopBP1-like_BRCT0"/>
</dbReference>
<dbReference type="OMA" id="NVHCLKT"/>
<dbReference type="OrthoDB" id="251770at2759"/>
<sequence length="1632" mass="182849">MAEVETVIKCVRSSDENSSPVLEEAFETMQSHKIKTEWISQEKCMEYQEKARNICFIFDPFEGEAFAHLSTLGFRIIGPQCILSNLLMKMEIPKRRSPIYNLAMKDLKISCSNIDKDQRAKIYDKIELMGGSVFRDFTDVVTHLVAGEVGSYKYSVAASLKKDIMSPEWVQAVWEKSRYRHVHASDDIFSKYRCPVFKGFNVTVSGLTQSLRLEVKHLIESEGGKFSGEMTKDSCTHLVTNEPKGRKYAFAVKWKIHTVTIDWVYQSVETGYCQPEKEYSLLSSDNDKSSKSSNSTSTPTKDISRIQESHLGDISEISNASILHGHNMESVINSTRLSFMPDETTVNINIDLNKTIKDFFLDGLKIYLSGFRNPILDKLRKIVNAGGATRFNNINESVTHVILGEHIDSDINLLKSGEFRPFVVSCKWLVDCYKQEKQLDESDYLCLNLPVPQSSHSPQVKSKTKARQSKEGHDSTLAAAAAAFDDEMDILSQYLPNQDNQNNTTLSNNDDTASQQNTTIAHQPDLQTTQEPSTYVEGKIFSGKKLIFLGFDNGEQNELIKLVEDNGGKMIPENKRVVADYGVVPLLGFPVTVSVTEVVTYAWVQMCLEEERLLDTESNTLFKPLDITDSKPLQGCVLSVSGYAGVERSCIIDIADMIGAKCQDFFVRRPQKGYDACSHLIVNEPGGPKYNAANKWKVPALSKEWIYACATTGKRLPEENFLIDDLWNKNSAEISALISEPQPKTVKEAQNPNAAPKTSENPDLPNGDVESSSSKVTVQLAMNNRALQDNQLTNTHQNEKRKSNTPLSLKPKHSRIQELKTPSGTPGIAGSHGTPQMDTPSKFANSGVDFIPKFELDDIMKSLESPPTKRRDSFDVNGMIEKALELGSLPGESCASRSETFRSVSSRPLYSVTIYVSKKVAANVSQYHDIVSDLGGEYQWKYTPSCTHVIFQGRANDTNKEFRTARDDKKCVVSSHWLFACQEQQTRVDETLYPHNYNPKLCLNVKSTPGRIKSTPKQTPVRSSRARSTKTTNSQVKTVDLSPKNIPRLNFKTSSAASTDNKSSSDSDTAKHPRNRLRTKKSSSESEDKQSEGGRNKSSDRENEKMNKGSSTSGSEKENKEEKNEAVNVEEHEPEQQEVVEIDSGGTLEMKIAISKQLDDIMAAKSKKAGRRKSRKLNSSGGNLSASGSNITESRPSSKQDNRDEKRKTRSTGGIKNEEEIPGPSESQSVLVTWDDPVGRLEKEKLAAKLEQACSPTQTQNTEDYMADLEIPEDAQYSEVEDNHASTDDEQVQKNSPTGKKIPTPEAPPLAFPIKRKPVGMKSPVELIDHHDEPPQPQYVFLLSGMSAEEELYEWGGEVMKSLQCTCINNDLLYFRKSYMNGVEELYEWGGEVMKSLQCTCINNDLLYFRKSYMNGVEELYEWGGEVMKSLQCTCINNDLLYFRKSYMNGVEELYEWGGEVMKSLQCTCINNDLLYFRKSYMNGVEELYEWGGEDMKSIQGMSNNMIKLASAANRWRQVVHEMSKNKKNAGAFCGWKVILSTDKNKESNFSRLLVAGGAKVLSLKPPYPSDISATHAFLELHKVPLNQSELETLIMNNVLCLKPEFIPAHLTDSNVSPDEYTPTEISSLKAW</sequence>
<feature type="domain" description="BRCT" evidence="3">
    <location>
        <begin position="356"/>
        <end position="446"/>
    </location>
</feature>
<feature type="region of interest" description="Disordered" evidence="2">
    <location>
        <begin position="1164"/>
        <end position="1236"/>
    </location>
</feature>
<dbReference type="InterPro" id="IPR059215">
    <property type="entry name" value="BRCT2_TopBP1-like"/>
</dbReference>
<feature type="region of interest" description="Disordered" evidence="2">
    <location>
        <begin position="453"/>
        <end position="476"/>
    </location>
</feature>
<dbReference type="CDD" id="cd17718">
    <property type="entry name" value="BRCT_TopBP1_rpt3"/>
    <property type="match status" value="1"/>
</dbReference>
<dbReference type="FunFam" id="3.40.50.10190:FF:000029">
    <property type="entry name" value="DNA topoisomerase II binding protein 1"/>
    <property type="match status" value="1"/>
</dbReference>
<dbReference type="HOGENOM" id="CLU_004165_1_0_1"/>
<feature type="compositionally biased region" description="Low complexity" evidence="2">
    <location>
        <begin position="1177"/>
        <end position="1190"/>
    </location>
</feature>
<dbReference type="GeneID" id="20249221"/>